<dbReference type="OrthoDB" id="2684236at2759"/>
<protein>
    <submittedName>
        <fullName evidence="2">Uncharacterized protein</fullName>
    </submittedName>
</protein>
<sequence>MAPPVTVFENPWAKEKPKILLQAAAARHIEIVEIFLKLLPYFKQDERGNVHDEALTLSEWRYTCYLRFLDFSGESPNDFPPPWDVAIIWYCHLLSPTRFHRHLWDGKHRAYGLNHHQFPATRLLALINSGGWSDKKAEKKWQFFNRKKIGPELPFQLWRYPPWEARRRSSILSMLSAPKPSRQIREDPPIVMYSLVGTLCRPSWKDRWSLSDWTEVRTGRRLETCLNLAVHHRFGQQCELTIWPDLRDLRATLDRQIAFWKAVIHARDTQKDFNTIVGESVEDYERFIKLLARPPDKSSAASNLTLDMDTLYRDEERARYSGNREFVPPNLVVDLLWHTHRLYPASYWTWSFAVTRRLIDYEPSTSATAARRTLAETRLEWRKKYHEDCPEYATMDDADTGDYIADAAVVPAGHSARVKAKWILGGLNPVKGRNRYTKGVYCVYDGMYIPFEGSACSGDGGGGGGGGGGDGGGCGGDGGGGGE</sequence>
<proteinExistence type="predicted"/>
<gene>
    <name evidence="2" type="ORF">CSHISOI_08923</name>
</gene>
<dbReference type="PANTHER" id="PTHR34365">
    <property type="entry name" value="ENOLASE (DUF1399)"/>
    <property type="match status" value="1"/>
</dbReference>
<dbReference type="AlphaFoldDB" id="A0A5Q4BID0"/>
<reference evidence="2 3" key="1">
    <citation type="journal article" date="2019" name="Sci. Rep.">
        <title>Colletotrichum shisoi sp. nov., an anthracnose pathogen of Perilla frutescens in Japan: molecular phylogenetic, morphological and genomic evidence.</title>
        <authorList>
            <person name="Gan P."/>
            <person name="Tsushima A."/>
            <person name="Hiroyama R."/>
            <person name="Narusaka M."/>
            <person name="Takano Y."/>
            <person name="Narusaka Y."/>
            <person name="Kawaradani M."/>
            <person name="Damm U."/>
            <person name="Shirasu K."/>
        </authorList>
    </citation>
    <scope>NUCLEOTIDE SEQUENCE [LARGE SCALE GENOMIC DNA]</scope>
    <source>
        <strain evidence="2 3">PG-2018a</strain>
    </source>
</reference>
<name>A0A5Q4BID0_9PEZI</name>
<evidence type="ECO:0000313" key="3">
    <source>
        <dbReference type="Proteomes" id="UP000326340"/>
    </source>
</evidence>
<dbReference type="Proteomes" id="UP000326340">
    <property type="component" value="Unassembled WGS sequence"/>
</dbReference>
<dbReference type="PANTHER" id="PTHR34365:SF7">
    <property type="entry name" value="GLYCINE-RICH DOMAIN-CONTAINING PROTEIN 1"/>
    <property type="match status" value="1"/>
</dbReference>
<evidence type="ECO:0000313" key="2">
    <source>
        <dbReference type="EMBL" id="TQN66526.1"/>
    </source>
</evidence>
<keyword evidence="3" id="KW-1185">Reference proteome</keyword>
<feature type="region of interest" description="Disordered" evidence="1">
    <location>
        <begin position="462"/>
        <end position="483"/>
    </location>
</feature>
<accession>A0A5Q4BID0</accession>
<dbReference type="EMBL" id="PUHP01001184">
    <property type="protein sequence ID" value="TQN66526.1"/>
    <property type="molecule type" value="Genomic_DNA"/>
</dbReference>
<organism evidence="2 3">
    <name type="scientific">Colletotrichum shisoi</name>
    <dbReference type="NCBI Taxonomy" id="2078593"/>
    <lineage>
        <taxon>Eukaryota</taxon>
        <taxon>Fungi</taxon>
        <taxon>Dikarya</taxon>
        <taxon>Ascomycota</taxon>
        <taxon>Pezizomycotina</taxon>
        <taxon>Sordariomycetes</taxon>
        <taxon>Hypocreomycetidae</taxon>
        <taxon>Glomerellales</taxon>
        <taxon>Glomerellaceae</taxon>
        <taxon>Colletotrichum</taxon>
        <taxon>Colletotrichum destructivum species complex</taxon>
    </lineage>
</organism>
<evidence type="ECO:0000256" key="1">
    <source>
        <dbReference type="SAM" id="MobiDB-lite"/>
    </source>
</evidence>
<dbReference type="InterPro" id="IPR009836">
    <property type="entry name" value="GRDP-like"/>
</dbReference>
<comment type="caution">
    <text evidence="2">The sequence shown here is derived from an EMBL/GenBank/DDBJ whole genome shotgun (WGS) entry which is preliminary data.</text>
</comment>